<evidence type="ECO:0000256" key="2">
    <source>
        <dbReference type="ARBA" id="ARBA00023274"/>
    </source>
</evidence>
<protein>
    <submittedName>
        <fullName evidence="3">50S ribosomal protein L14e</fullName>
    </submittedName>
</protein>
<dbReference type="RefSeq" id="WP_034437556.1">
    <property type="nucleotide sequence ID" value="NZ_CAACYI010000001.1"/>
</dbReference>
<dbReference type="CDD" id="cd06088">
    <property type="entry name" value="KOW_RPL14"/>
    <property type="match status" value="1"/>
</dbReference>
<accession>A0A8H2M6I6</accession>
<evidence type="ECO:0000313" key="4">
    <source>
        <dbReference type="Proteomes" id="UP000377798"/>
    </source>
</evidence>
<proteinExistence type="predicted"/>
<gene>
    <name evidence="3" type="ORF">NCTC13150_01411</name>
</gene>
<dbReference type="InterPro" id="IPR041985">
    <property type="entry name" value="Ribosomal_eL14_KOW"/>
</dbReference>
<comment type="caution">
    <text evidence="3">The sequence shown here is derived from an EMBL/GenBank/DDBJ whole genome shotgun (WGS) entry which is preliminary data.</text>
</comment>
<dbReference type="InterPro" id="IPR014722">
    <property type="entry name" value="Rib_uL2_dom2"/>
</dbReference>
<sequence>MRTTSEIQQGQVVRSLAGRDKDRYFLVLEVVDQTYLLLVDGKLRKLAKPKKKKVQHVQILKQDLDLDQEGLNDSKIRKALKAFNEPRRV</sequence>
<evidence type="ECO:0000256" key="1">
    <source>
        <dbReference type="ARBA" id="ARBA00022980"/>
    </source>
</evidence>
<keyword evidence="1 3" id="KW-0689">Ribosomal protein</keyword>
<organism evidence="3 4">
    <name type="scientific">Urinicoccus massiliensis</name>
    <dbReference type="NCBI Taxonomy" id="1723382"/>
    <lineage>
        <taxon>Bacteria</taxon>
        <taxon>Bacillati</taxon>
        <taxon>Bacillota</taxon>
        <taxon>Tissierellia</taxon>
        <taxon>Tissierellales</taxon>
        <taxon>Peptoniphilaceae</taxon>
        <taxon>Urinicoccus</taxon>
    </lineage>
</organism>
<dbReference type="EMBL" id="CAACYI010000001">
    <property type="protein sequence ID" value="VFB16838.1"/>
    <property type="molecule type" value="Genomic_DNA"/>
</dbReference>
<dbReference type="Proteomes" id="UP000377798">
    <property type="component" value="Unassembled WGS sequence"/>
</dbReference>
<reference evidence="3 4" key="1">
    <citation type="submission" date="2019-02" db="EMBL/GenBank/DDBJ databases">
        <authorList>
            <consortium name="Pathogen Informatics"/>
        </authorList>
    </citation>
    <scope>NUCLEOTIDE SEQUENCE [LARGE SCALE GENOMIC DNA]</scope>
    <source>
        <strain evidence="3 4">3012STDY7089603</strain>
    </source>
</reference>
<dbReference type="AlphaFoldDB" id="A0A8H2M6I6"/>
<keyword evidence="4" id="KW-1185">Reference proteome</keyword>
<dbReference type="InterPro" id="IPR008991">
    <property type="entry name" value="Translation_prot_SH3-like_sf"/>
</dbReference>
<keyword evidence="2" id="KW-0687">Ribonucleoprotein</keyword>
<evidence type="ECO:0000313" key="3">
    <source>
        <dbReference type="EMBL" id="VFB16838.1"/>
    </source>
</evidence>
<name>A0A8H2M6I6_9FIRM</name>
<dbReference type="GO" id="GO:0005840">
    <property type="term" value="C:ribosome"/>
    <property type="evidence" value="ECO:0007669"/>
    <property type="project" value="UniProtKB-KW"/>
</dbReference>
<dbReference type="Gene3D" id="2.30.30.30">
    <property type="match status" value="1"/>
</dbReference>
<dbReference type="GO" id="GO:1990904">
    <property type="term" value="C:ribonucleoprotein complex"/>
    <property type="evidence" value="ECO:0007669"/>
    <property type="project" value="UniProtKB-KW"/>
</dbReference>
<dbReference type="SUPFAM" id="SSF50104">
    <property type="entry name" value="Translation proteins SH3-like domain"/>
    <property type="match status" value="1"/>
</dbReference>